<evidence type="ECO:0000256" key="1">
    <source>
        <dbReference type="SAM" id="MobiDB-lite"/>
    </source>
</evidence>
<feature type="compositionally biased region" description="Basic and acidic residues" evidence="1">
    <location>
        <begin position="25"/>
        <end position="34"/>
    </location>
</feature>
<dbReference type="Proteomes" id="UP000075420">
    <property type="component" value="Unassembled WGS sequence"/>
</dbReference>
<proteinExistence type="predicted"/>
<gene>
    <name evidence="2" type="ORF">BE08_37750</name>
</gene>
<organism evidence="2 3">
    <name type="scientific">Sorangium cellulosum</name>
    <name type="common">Polyangium cellulosum</name>
    <dbReference type="NCBI Taxonomy" id="56"/>
    <lineage>
        <taxon>Bacteria</taxon>
        <taxon>Pseudomonadati</taxon>
        <taxon>Myxococcota</taxon>
        <taxon>Polyangia</taxon>
        <taxon>Polyangiales</taxon>
        <taxon>Polyangiaceae</taxon>
        <taxon>Sorangium</taxon>
    </lineage>
</organism>
<name>A0A150NZZ5_SORCE</name>
<protein>
    <submittedName>
        <fullName evidence="2">Uncharacterized protein</fullName>
    </submittedName>
</protein>
<sequence>MVEGVAERGGDEAAFAGTRVLGPRPGKERVDERADDGVTARLAPHGREIRKRAIGSEDGVDATQPLDAELVLADRRLPEVGTAMSSA</sequence>
<feature type="compositionally biased region" description="Basic and acidic residues" evidence="1">
    <location>
        <begin position="1"/>
        <end position="11"/>
    </location>
</feature>
<reference evidence="2 3" key="1">
    <citation type="submission" date="2014-02" db="EMBL/GenBank/DDBJ databases">
        <title>The small core and large imbalanced accessory genome model reveals a collaborative survival strategy of Sorangium cellulosum strains in nature.</title>
        <authorList>
            <person name="Han K."/>
            <person name="Peng R."/>
            <person name="Blom J."/>
            <person name="Li Y.-Z."/>
        </authorList>
    </citation>
    <scope>NUCLEOTIDE SEQUENCE [LARGE SCALE GENOMIC DNA]</scope>
    <source>
        <strain evidence="2 3">So0157-25</strain>
    </source>
</reference>
<feature type="region of interest" description="Disordered" evidence="1">
    <location>
        <begin position="1"/>
        <end position="34"/>
    </location>
</feature>
<comment type="caution">
    <text evidence="2">The sequence shown here is derived from an EMBL/GenBank/DDBJ whole genome shotgun (WGS) entry which is preliminary data.</text>
</comment>
<accession>A0A150NZZ5</accession>
<dbReference type="EMBL" id="JELY01003560">
    <property type="protein sequence ID" value="KYF47957.1"/>
    <property type="molecule type" value="Genomic_DNA"/>
</dbReference>
<dbReference type="AlphaFoldDB" id="A0A150NZZ5"/>
<evidence type="ECO:0000313" key="3">
    <source>
        <dbReference type="Proteomes" id="UP000075420"/>
    </source>
</evidence>
<evidence type="ECO:0000313" key="2">
    <source>
        <dbReference type="EMBL" id="KYF47957.1"/>
    </source>
</evidence>